<reference evidence="1" key="1">
    <citation type="submission" date="2013-11" db="EMBL/GenBank/DDBJ databases">
        <title>Draft genome sequence and annotation of the entomopathogenic bacteria, Xenorhabdus cabanillasi strain JM26 and Xenorhabdus szentirmai strain DSM 16338.</title>
        <authorList>
            <person name="Gualtieri M."/>
            <person name="Ogier J.C."/>
            <person name="Pages S."/>
            <person name="Givaudan A."/>
            <person name="Gaudriault S."/>
        </authorList>
    </citation>
    <scope>NUCLEOTIDE SEQUENCE [LARGE SCALE GENOMIC DNA]</scope>
    <source>
        <strain evidence="1">DSM 16338</strain>
    </source>
</reference>
<sequence length="59" mass="7181">MSQLSVGQWWRIIGRFLRLAIVFLKKTFKRSLITQNNLNSRFIRLRKEKRGEFSTSFYL</sequence>
<evidence type="ECO:0000313" key="2">
    <source>
        <dbReference type="Proteomes" id="UP000019202"/>
    </source>
</evidence>
<comment type="caution">
    <text evidence="1">The sequence shown here is derived from an EMBL/GenBank/DDBJ whole genome shotgun (WGS) entry which is preliminary data.</text>
</comment>
<dbReference type="EMBL" id="CBXF010000046">
    <property type="protein sequence ID" value="CDL81523.1"/>
    <property type="molecule type" value="Genomic_DNA"/>
</dbReference>
<proteinExistence type="predicted"/>
<keyword evidence="2" id="KW-1185">Reference proteome</keyword>
<organism evidence="1 2">
    <name type="scientific">Xenorhabdus szentirmaii DSM 16338</name>
    <dbReference type="NCBI Taxonomy" id="1427518"/>
    <lineage>
        <taxon>Bacteria</taxon>
        <taxon>Pseudomonadati</taxon>
        <taxon>Pseudomonadota</taxon>
        <taxon>Gammaproteobacteria</taxon>
        <taxon>Enterobacterales</taxon>
        <taxon>Morganellaceae</taxon>
        <taxon>Xenorhabdus</taxon>
    </lineage>
</organism>
<protein>
    <submittedName>
        <fullName evidence="1">Uncharacterized protein</fullName>
    </submittedName>
</protein>
<dbReference type="AlphaFoldDB" id="W1IUL7"/>
<name>W1IUL7_9GAMM</name>
<evidence type="ECO:0000313" key="1">
    <source>
        <dbReference type="EMBL" id="CDL81523.1"/>
    </source>
</evidence>
<gene>
    <name evidence="1" type="ORF">XSR1_140001</name>
</gene>
<dbReference type="Proteomes" id="UP000019202">
    <property type="component" value="Unassembled WGS sequence"/>
</dbReference>
<accession>W1IUL7</accession>